<feature type="region of interest" description="Disordered" evidence="4">
    <location>
        <begin position="117"/>
        <end position="146"/>
    </location>
</feature>
<keyword evidence="6" id="KW-1185">Reference proteome</keyword>
<evidence type="ECO:0000313" key="6">
    <source>
        <dbReference type="Proteomes" id="UP000007796"/>
    </source>
</evidence>
<keyword evidence="3" id="KW-0560">Oxidoreductase</keyword>
<dbReference type="SUPFAM" id="SSF51735">
    <property type="entry name" value="NAD(P)-binding Rossmann-fold domains"/>
    <property type="match status" value="1"/>
</dbReference>
<dbReference type="STRING" id="655863.F0XJ28"/>
<dbReference type="PROSITE" id="PS00061">
    <property type="entry name" value="ADH_SHORT"/>
    <property type="match status" value="1"/>
</dbReference>
<dbReference type="GeneID" id="25975292"/>
<dbReference type="PRINTS" id="PR00081">
    <property type="entry name" value="GDHRDH"/>
</dbReference>
<dbReference type="InterPro" id="IPR020904">
    <property type="entry name" value="Sc_DH/Rdtase_CS"/>
</dbReference>
<dbReference type="InterPro" id="IPR036291">
    <property type="entry name" value="NAD(P)-bd_dom_sf"/>
</dbReference>
<evidence type="ECO:0000256" key="2">
    <source>
        <dbReference type="ARBA" id="ARBA00022857"/>
    </source>
</evidence>
<dbReference type="Proteomes" id="UP000007796">
    <property type="component" value="Unassembled WGS sequence"/>
</dbReference>
<organism evidence="6">
    <name type="scientific">Grosmannia clavigera (strain kw1407 / UAMH 11150)</name>
    <name type="common">Blue stain fungus</name>
    <name type="synonym">Graphiocladiella clavigera</name>
    <dbReference type="NCBI Taxonomy" id="655863"/>
    <lineage>
        <taxon>Eukaryota</taxon>
        <taxon>Fungi</taxon>
        <taxon>Dikarya</taxon>
        <taxon>Ascomycota</taxon>
        <taxon>Pezizomycotina</taxon>
        <taxon>Sordariomycetes</taxon>
        <taxon>Sordariomycetidae</taxon>
        <taxon>Ophiostomatales</taxon>
        <taxon>Ophiostomataceae</taxon>
        <taxon>Leptographium</taxon>
    </lineage>
</organism>
<comment type="similarity">
    <text evidence="1">Belongs to the short-chain dehydrogenases/reductases (SDR) family.</text>
</comment>
<dbReference type="InterPro" id="IPR002347">
    <property type="entry name" value="SDR_fam"/>
</dbReference>
<protein>
    <submittedName>
        <fullName evidence="5">Bacilysin biosynthesis oxidoreductase</fullName>
    </submittedName>
</protein>
<dbReference type="GO" id="GO:0016491">
    <property type="term" value="F:oxidoreductase activity"/>
    <property type="evidence" value="ECO:0007669"/>
    <property type="project" value="UniProtKB-KW"/>
</dbReference>
<name>F0XJ28_GROCL</name>
<gene>
    <name evidence="5" type="ORF">CMQ_2316</name>
</gene>
<dbReference type="OrthoDB" id="498125at2759"/>
<dbReference type="Gene3D" id="3.40.50.720">
    <property type="entry name" value="NAD(P)-binding Rossmann-like Domain"/>
    <property type="match status" value="1"/>
</dbReference>
<evidence type="ECO:0000313" key="5">
    <source>
        <dbReference type="EMBL" id="EFX02267.1"/>
    </source>
</evidence>
<sequence>MAFGEVNNISEIVHQSPPVDTSIPYDLASLAGKTILITGGASGFGAAFARKWAQHGAHIAVGDIDDAAGEALVAELRTTIPGGKYHHYHHCDVTDWQSQVAFFRTAVERSATGGIDAAVPNAGISENETPAGNRGHECPEPAPGSPSDVIADPKPPRLHVIGVNLTGVLYSVHLALYWLPRNTKAGAAKCDRHLLLISSIAGILGLPGQAQYTAAKHGVVGLFRALRGTVYRQGIRVNMLCPYFVETNIVPATGKLLLAGASKATVADVIDAGTRFMADEAVRGRALAIGPRALLEGDEDHFKVVSKAGPDVREKAVFECYAHDFENCEVFVLRYTRLINYLTLLRGWLG</sequence>
<dbReference type="eggNOG" id="KOG4169">
    <property type="taxonomic scope" value="Eukaryota"/>
</dbReference>
<reference evidence="5 6" key="1">
    <citation type="journal article" date="2011" name="Proc. Natl. Acad. Sci. U.S.A.">
        <title>Genome and transcriptome analyses of the mountain pine beetle-fungal symbiont Grosmannia clavigera, a lodgepole pine pathogen.</title>
        <authorList>
            <person name="DiGuistini S."/>
            <person name="Wang Y."/>
            <person name="Liao N.Y."/>
            <person name="Taylor G."/>
            <person name="Tanguay P."/>
            <person name="Feau N."/>
            <person name="Henrissat B."/>
            <person name="Chan S.K."/>
            <person name="Hesse-Orce U."/>
            <person name="Alamouti S.M."/>
            <person name="Tsui C.K.M."/>
            <person name="Docking R.T."/>
            <person name="Levasseur A."/>
            <person name="Haridas S."/>
            <person name="Robertson G."/>
            <person name="Birol I."/>
            <person name="Holt R.A."/>
            <person name="Marra M.A."/>
            <person name="Hamelin R.C."/>
            <person name="Hirst M."/>
            <person name="Jones S.J.M."/>
            <person name="Bohlmann J."/>
            <person name="Breuil C."/>
        </authorList>
    </citation>
    <scope>NUCLEOTIDE SEQUENCE [LARGE SCALE GENOMIC DNA]</scope>
    <source>
        <strain evidence="6">kw1407 / UAMH 11150</strain>
    </source>
</reference>
<evidence type="ECO:0000256" key="4">
    <source>
        <dbReference type="SAM" id="MobiDB-lite"/>
    </source>
</evidence>
<dbReference type="PANTHER" id="PTHR43180:SF16">
    <property type="entry name" value="BACILYSIN BIOSYNTHESIS OXIDOREDUCTASE BACC"/>
    <property type="match status" value="1"/>
</dbReference>
<dbReference type="PANTHER" id="PTHR43180">
    <property type="entry name" value="3-OXOACYL-(ACYL-CARRIER-PROTEIN) REDUCTASE (AFU_ORTHOLOGUE AFUA_6G11210)"/>
    <property type="match status" value="1"/>
</dbReference>
<dbReference type="AlphaFoldDB" id="F0XJ28"/>
<evidence type="ECO:0000256" key="1">
    <source>
        <dbReference type="ARBA" id="ARBA00006484"/>
    </source>
</evidence>
<dbReference type="HOGENOM" id="CLU_010194_13_3_1"/>
<dbReference type="Pfam" id="PF00106">
    <property type="entry name" value="adh_short"/>
    <property type="match status" value="1"/>
</dbReference>
<dbReference type="InParanoid" id="F0XJ28"/>
<keyword evidence="2" id="KW-0521">NADP</keyword>
<proteinExistence type="inferred from homology"/>
<evidence type="ECO:0000256" key="3">
    <source>
        <dbReference type="ARBA" id="ARBA00023002"/>
    </source>
</evidence>
<accession>F0XJ28</accession>
<dbReference type="RefSeq" id="XP_014171749.1">
    <property type="nucleotide sequence ID" value="XM_014316274.1"/>
</dbReference>
<dbReference type="EMBL" id="GL629782">
    <property type="protein sequence ID" value="EFX02267.1"/>
    <property type="molecule type" value="Genomic_DNA"/>
</dbReference>